<dbReference type="AlphaFoldDB" id="A0A3N4IEG8"/>
<proteinExistence type="predicted"/>
<dbReference type="Proteomes" id="UP000275078">
    <property type="component" value="Unassembled WGS sequence"/>
</dbReference>
<accession>A0A3N4IEG8</accession>
<evidence type="ECO:0000313" key="1">
    <source>
        <dbReference type="EMBL" id="RPA84543.1"/>
    </source>
</evidence>
<protein>
    <submittedName>
        <fullName evidence="1">Uncharacterized protein</fullName>
    </submittedName>
</protein>
<organism evidence="1 2">
    <name type="scientific">Ascobolus immersus RN42</name>
    <dbReference type="NCBI Taxonomy" id="1160509"/>
    <lineage>
        <taxon>Eukaryota</taxon>
        <taxon>Fungi</taxon>
        <taxon>Dikarya</taxon>
        <taxon>Ascomycota</taxon>
        <taxon>Pezizomycotina</taxon>
        <taxon>Pezizomycetes</taxon>
        <taxon>Pezizales</taxon>
        <taxon>Ascobolaceae</taxon>
        <taxon>Ascobolus</taxon>
    </lineage>
</organism>
<name>A0A3N4IEG8_ASCIM</name>
<keyword evidence="2" id="KW-1185">Reference proteome</keyword>
<gene>
    <name evidence="1" type="ORF">BJ508DRAFT_374189</name>
</gene>
<reference evidence="1 2" key="1">
    <citation type="journal article" date="2018" name="Nat. Ecol. Evol.">
        <title>Pezizomycetes genomes reveal the molecular basis of ectomycorrhizal truffle lifestyle.</title>
        <authorList>
            <person name="Murat C."/>
            <person name="Payen T."/>
            <person name="Noel B."/>
            <person name="Kuo A."/>
            <person name="Morin E."/>
            <person name="Chen J."/>
            <person name="Kohler A."/>
            <person name="Krizsan K."/>
            <person name="Balestrini R."/>
            <person name="Da Silva C."/>
            <person name="Montanini B."/>
            <person name="Hainaut M."/>
            <person name="Levati E."/>
            <person name="Barry K.W."/>
            <person name="Belfiori B."/>
            <person name="Cichocki N."/>
            <person name="Clum A."/>
            <person name="Dockter R.B."/>
            <person name="Fauchery L."/>
            <person name="Guy J."/>
            <person name="Iotti M."/>
            <person name="Le Tacon F."/>
            <person name="Lindquist E.A."/>
            <person name="Lipzen A."/>
            <person name="Malagnac F."/>
            <person name="Mello A."/>
            <person name="Molinier V."/>
            <person name="Miyauchi S."/>
            <person name="Poulain J."/>
            <person name="Riccioni C."/>
            <person name="Rubini A."/>
            <person name="Sitrit Y."/>
            <person name="Splivallo R."/>
            <person name="Traeger S."/>
            <person name="Wang M."/>
            <person name="Zifcakova L."/>
            <person name="Wipf D."/>
            <person name="Zambonelli A."/>
            <person name="Paolocci F."/>
            <person name="Nowrousian M."/>
            <person name="Ottonello S."/>
            <person name="Baldrian P."/>
            <person name="Spatafora J.W."/>
            <person name="Henrissat B."/>
            <person name="Nagy L.G."/>
            <person name="Aury J.M."/>
            <person name="Wincker P."/>
            <person name="Grigoriev I.V."/>
            <person name="Bonfante P."/>
            <person name="Martin F.M."/>
        </authorList>
    </citation>
    <scope>NUCLEOTIDE SEQUENCE [LARGE SCALE GENOMIC DNA]</scope>
    <source>
        <strain evidence="1 2">RN42</strain>
    </source>
</reference>
<dbReference type="EMBL" id="ML119658">
    <property type="protein sequence ID" value="RPA84543.1"/>
    <property type="molecule type" value="Genomic_DNA"/>
</dbReference>
<sequence>MWHGAVRLCTHTSQLFQQHLPRVFFVAEIKPSTSPVIIASLGTSEHCSQSTVDGTSFFLPPKPLPSTFFAKHHRFINAMSTTTISQPEGAPQSCSECGKTSAEIKQVVLEGFLESKADTQDRNKKSFLWELSCILDGKTMQTSGIKGRNYLKADHFGPIMAKGKTARQAFIAFWQGKQKKPHPSKIDYGDVAFYLVRYYVRKEFSKSSDSGKRGPLVGKWNICGKCVLECMEKVSLEWWESYPMACQHWNKAESEPIQSEGVDLHYKNPEVFCSGCGVCHDICREIYDETRYHQYGDDFGTRMLTPSEFEPRLKISRARHGADGIGSVDTLGIAIPKAYLPPHKNGIYGGTFCWSIQL</sequence>
<evidence type="ECO:0000313" key="2">
    <source>
        <dbReference type="Proteomes" id="UP000275078"/>
    </source>
</evidence>